<sequence>MERSKLGAFSKPRLRCSHSWAADYARRLQTVETVWADRVAKLAEQRSFGFASVASALPKVAQARFPAASVSFREVPQS</sequence>
<protein>
    <submittedName>
        <fullName evidence="1">Uncharacterized protein</fullName>
    </submittedName>
</protein>
<accession>A0A8B6M118</accession>
<reference evidence="1 2" key="1">
    <citation type="submission" date="2019-05" db="EMBL/GenBank/DDBJ databases">
        <authorList>
            <person name="Farhan Ul Haque M."/>
        </authorList>
    </citation>
    <scope>NUCLEOTIDE SEQUENCE [LARGE SCALE GENOMIC DNA]</scope>
    <source>
        <strain evidence="1">2</strain>
    </source>
</reference>
<keyword evidence="2" id="KW-1185">Reference proteome</keyword>
<evidence type="ECO:0000313" key="1">
    <source>
        <dbReference type="EMBL" id="VTZ48727.1"/>
    </source>
</evidence>
<name>A0A8B6M118_METTU</name>
<dbReference type="AlphaFoldDB" id="A0A8B6M118"/>
<organism evidence="1 2">
    <name type="scientific">Methylocella tundrae</name>
    <dbReference type="NCBI Taxonomy" id="227605"/>
    <lineage>
        <taxon>Bacteria</taxon>
        <taxon>Pseudomonadati</taxon>
        <taxon>Pseudomonadota</taxon>
        <taxon>Alphaproteobacteria</taxon>
        <taxon>Hyphomicrobiales</taxon>
        <taxon>Beijerinckiaceae</taxon>
        <taxon>Methylocella</taxon>
    </lineage>
</organism>
<dbReference type="Proteomes" id="UP000485880">
    <property type="component" value="Unassembled WGS sequence"/>
</dbReference>
<comment type="caution">
    <text evidence="1">The sequence shown here is derived from an EMBL/GenBank/DDBJ whole genome shotgun (WGS) entry which is preliminary data.</text>
</comment>
<dbReference type="EMBL" id="CABFMQ020000013">
    <property type="protein sequence ID" value="VTZ48727.1"/>
    <property type="molecule type" value="Genomic_DNA"/>
</dbReference>
<proteinExistence type="predicted"/>
<evidence type="ECO:0000313" key="2">
    <source>
        <dbReference type="Proteomes" id="UP000485880"/>
    </source>
</evidence>
<gene>
    <name evidence="1" type="ORF">MPC4_110027</name>
</gene>